<evidence type="ECO:0000256" key="4">
    <source>
        <dbReference type="ARBA" id="ARBA00022643"/>
    </source>
</evidence>
<dbReference type="NCBIfam" id="NF005741">
    <property type="entry name" value="PRK07565.1"/>
    <property type="match status" value="1"/>
</dbReference>
<dbReference type="UniPathway" id="UPA00070"/>
<dbReference type="InterPro" id="IPR013785">
    <property type="entry name" value="Aldolase_TIM"/>
</dbReference>
<dbReference type="PANTHER" id="PTHR48109">
    <property type="entry name" value="DIHYDROOROTATE DEHYDROGENASE (QUINONE), MITOCHONDRIAL-RELATED"/>
    <property type="match status" value="1"/>
</dbReference>
<dbReference type="Gene3D" id="3.20.20.70">
    <property type="entry name" value="Aldolase class I"/>
    <property type="match status" value="1"/>
</dbReference>
<comment type="pathway">
    <text evidence="2">Pyrimidine metabolism; UMP biosynthesis via de novo pathway.</text>
</comment>
<evidence type="ECO:0000313" key="8">
    <source>
        <dbReference type="EMBL" id="MBB5352854.1"/>
    </source>
</evidence>
<dbReference type="EMBL" id="JACHFD010000016">
    <property type="protein sequence ID" value="MBB5352854.1"/>
    <property type="molecule type" value="Genomic_DNA"/>
</dbReference>
<keyword evidence="9" id="KW-1185">Reference proteome</keyword>
<reference evidence="8 9" key="1">
    <citation type="submission" date="2020-08" db="EMBL/GenBank/DDBJ databases">
        <title>Genomic Encyclopedia of Type Strains, Phase IV (KMG-IV): sequencing the most valuable type-strain genomes for metagenomic binning, comparative biology and taxonomic classification.</title>
        <authorList>
            <person name="Goeker M."/>
        </authorList>
    </citation>
    <scope>NUCLEOTIDE SEQUENCE [LARGE SCALE GENOMIC DNA]</scope>
    <source>
        <strain evidence="8 9">YC6886</strain>
    </source>
</reference>
<organism evidence="8 9">
    <name type="scientific">Haloferula luteola</name>
    <dbReference type="NCBI Taxonomy" id="595692"/>
    <lineage>
        <taxon>Bacteria</taxon>
        <taxon>Pseudomonadati</taxon>
        <taxon>Verrucomicrobiota</taxon>
        <taxon>Verrucomicrobiia</taxon>
        <taxon>Verrucomicrobiales</taxon>
        <taxon>Verrucomicrobiaceae</taxon>
        <taxon>Haloferula</taxon>
    </lineage>
</organism>
<keyword evidence="3" id="KW-0285">Flavoprotein</keyword>
<dbReference type="GO" id="GO:0006207">
    <property type="term" value="P:'de novo' pyrimidine nucleobase biosynthetic process"/>
    <property type="evidence" value="ECO:0007669"/>
    <property type="project" value="TreeGrafter"/>
</dbReference>
<accession>A0A840VBC8</accession>
<dbReference type="GO" id="GO:1990663">
    <property type="term" value="F:dihydroorotate dehydrogenase (fumarate) activity"/>
    <property type="evidence" value="ECO:0007669"/>
    <property type="project" value="UniProtKB-EC"/>
</dbReference>
<dbReference type="EC" id="1.3.98.1" evidence="8"/>
<gene>
    <name evidence="8" type="ORF">HNR46_003102</name>
</gene>
<dbReference type="SUPFAM" id="SSF51395">
    <property type="entry name" value="FMN-linked oxidoreductases"/>
    <property type="match status" value="1"/>
</dbReference>
<dbReference type="InterPro" id="IPR005720">
    <property type="entry name" value="Dihydroorotate_DH_cat"/>
</dbReference>
<evidence type="ECO:0000256" key="6">
    <source>
        <dbReference type="ARBA" id="ARBA00023002"/>
    </source>
</evidence>
<sequence>MNLETTYLGLTLPHPILPGAGPLTGDLRKVRQLEDVGAPCLIMNSLFEEQIVKEQRAAFAAIDEAEDSFAEALSFLPEPEDYCLGPDEYLSRIAHIKAAVDIPVIASVNGISPDGWREYPQLIAAAGADALEVNLYHLSADKFESSAEVEERLLESVRAAREGIEIPIAVKLPPFFTSIPHFVSRLEELGVQAVVLFNRFYQPDIDIEELRTEPTLRLSTSAELNLRLRWLAILHGRTGLDLSLSGGIHESHDVIKGLMAGATTVQTVSGLLLHGPAHLRNLVDGVIEWMHEHEYSHLDQLRGCMSHQNAPDPEAIERGNYAMVLHSWTAD</sequence>
<dbReference type="InterPro" id="IPR050074">
    <property type="entry name" value="DHO_dehydrogenase"/>
</dbReference>
<protein>
    <submittedName>
        <fullName evidence="8">Dihydroorotate dehydrogenase (Fumarate)</fullName>
        <ecNumber evidence="8">1.3.98.1</ecNumber>
    </submittedName>
</protein>
<keyword evidence="5" id="KW-0665">Pyrimidine biosynthesis</keyword>
<dbReference type="PANTHER" id="PTHR48109:SF3">
    <property type="entry name" value="SLL0744 PROTEIN"/>
    <property type="match status" value="1"/>
</dbReference>
<dbReference type="GO" id="GO:0044205">
    <property type="term" value="P:'de novo' UMP biosynthetic process"/>
    <property type="evidence" value="ECO:0007669"/>
    <property type="project" value="UniProtKB-UniPathway"/>
</dbReference>
<dbReference type="PIRSF" id="PIRSF000164">
    <property type="entry name" value="DHO_oxidase"/>
    <property type="match status" value="1"/>
</dbReference>
<evidence type="ECO:0000256" key="5">
    <source>
        <dbReference type="ARBA" id="ARBA00022975"/>
    </source>
</evidence>
<keyword evidence="6 8" id="KW-0560">Oxidoreductase</keyword>
<keyword evidence="4" id="KW-0288">FMN</keyword>
<name>A0A840VBC8_9BACT</name>
<evidence type="ECO:0000256" key="2">
    <source>
        <dbReference type="ARBA" id="ARBA00004725"/>
    </source>
</evidence>
<comment type="cofactor">
    <cofactor evidence="1">
        <name>FMN</name>
        <dbReference type="ChEBI" id="CHEBI:58210"/>
    </cofactor>
</comment>
<feature type="domain" description="Dihydroorotate dehydrogenase catalytic" evidence="7">
    <location>
        <begin position="85"/>
        <end position="290"/>
    </location>
</feature>
<dbReference type="Proteomes" id="UP000557717">
    <property type="component" value="Unassembled WGS sequence"/>
</dbReference>
<evidence type="ECO:0000256" key="3">
    <source>
        <dbReference type="ARBA" id="ARBA00022630"/>
    </source>
</evidence>
<comment type="caution">
    <text evidence="8">The sequence shown here is derived from an EMBL/GenBank/DDBJ whole genome shotgun (WGS) entry which is preliminary data.</text>
</comment>
<evidence type="ECO:0000259" key="7">
    <source>
        <dbReference type="Pfam" id="PF01180"/>
    </source>
</evidence>
<evidence type="ECO:0000256" key="1">
    <source>
        <dbReference type="ARBA" id="ARBA00001917"/>
    </source>
</evidence>
<dbReference type="InterPro" id="IPR012135">
    <property type="entry name" value="Dihydroorotate_DH_1_2"/>
</dbReference>
<evidence type="ECO:0000313" key="9">
    <source>
        <dbReference type="Proteomes" id="UP000557717"/>
    </source>
</evidence>
<dbReference type="GO" id="GO:0005737">
    <property type="term" value="C:cytoplasm"/>
    <property type="evidence" value="ECO:0007669"/>
    <property type="project" value="InterPro"/>
</dbReference>
<proteinExistence type="predicted"/>
<dbReference type="AlphaFoldDB" id="A0A840VBC8"/>
<dbReference type="Pfam" id="PF01180">
    <property type="entry name" value="DHO_dh"/>
    <property type="match status" value="1"/>
</dbReference>
<dbReference type="RefSeq" id="WP_184020230.1">
    <property type="nucleotide sequence ID" value="NZ_JACHFD010000016.1"/>
</dbReference>